<accession>A0AAV5WXR3</accession>
<dbReference type="PANTHER" id="PTHR23020">
    <property type="entry name" value="UNCHARACTERIZED NUCLEAR HORMONE RECEPTOR-RELATED"/>
    <property type="match status" value="1"/>
</dbReference>
<evidence type="ECO:0000313" key="3">
    <source>
        <dbReference type="Proteomes" id="UP001432322"/>
    </source>
</evidence>
<keyword evidence="3" id="KW-1185">Reference proteome</keyword>
<dbReference type="InterPro" id="IPR015897">
    <property type="entry name" value="CHK_kinase-like"/>
</dbReference>
<dbReference type="SUPFAM" id="SSF56112">
    <property type="entry name" value="Protein kinase-like (PK-like)"/>
    <property type="match status" value="1"/>
</dbReference>
<dbReference type="InterPro" id="IPR052961">
    <property type="entry name" value="Oxido-Kinase-like_Enzymes"/>
</dbReference>
<dbReference type="EMBL" id="BTSY01000007">
    <property type="protein sequence ID" value="GMT35807.1"/>
    <property type="molecule type" value="Genomic_DNA"/>
</dbReference>
<organism evidence="2 3">
    <name type="scientific">Pristionchus fissidentatus</name>
    <dbReference type="NCBI Taxonomy" id="1538716"/>
    <lineage>
        <taxon>Eukaryota</taxon>
        <taxon>Metazoa</taxon>
        <taxon>Ecdysozoa</taxon>
        <taxon>Nematoda</taxon>
        <taxon>Chromadorea</taxon>
        <taxon>Rhabditida</taxon>
        <taxon>Rhabditina</taxon>
        <taxon>Diplogasteromorpha</taxon>
        <taxon>Diplogasteroidea</taxon>
        <taxon>Neodiplogasteridae</taxon>
        <taxon>Pristionchus</taxon>
    </lineage>
</organism>
<evidence type="ECO:0000259" key="1">
    <source>
        <dbReference type="SMART" id="SM00587"/>
    </source>
</evidence>
<sequence>MTKLLGSSYSTEYVIRQCFPKIDNVSERVRCEILPMENAKSFWSLIARIRLDWQKEEDKKKYPESVFIKVPTISANVIDVDDDYEGLKQTLIDLTANEESFYRLMKNAPIDGFPYPHYFHGEEVGEMEGREGCLVLEDFSGTVASLDYIPGFTIPQVECLIDSLACWHAHVFEHPELTKPFHHFKHIDEEFQKLLYSESSKLEEIRPEWFEGRIRPLEKIFTLDHAFKSIRSYGELDIPPVIVHMDMNTTNVLWKKDTIATTKPQISSIIDFQQVHTGNICEDIARILQIGVSVEARRENEIRLLNRYHAKLEEKLGSRNPVSLDQVHAAYRRVFPFVSNFSLFAVFCYHSMYFDIEKDDVVRAEKQEELLRRAKGVVDDVYSIINDENKC</sequence>
<comment type="caution">
    <text evidence="2">The sequence shown here is derived from an EMBL/GenBank/DDBJ whole genome shotgun (WGS) entry which is preliminary data.</text>
</comment>
<dbReference type="Proteomes" id="UP001432322">
    <property type="component" value="Unassembled WGS sequence"/>
</dbReference>
<dbReference type="PANTHER" id="PTHR23020:SF41">
    <property type="entry name" value="AMINOGLYCOSIDE PHOSPHOTRANSFERASE DOMAIN-CONTAINING PROTEIN"/>
    <property type="match status" value="1"/>
</dbReference>
<dbReference type="Pfam" id="PF07914">
    <property type="entry name" value="DUF1679"/>
    <property type="match status" value="1"/>
</dbReference>
<dbReference type="InterPro" id="IPR012877">
    <property type="entry name" value="Dhs-27"/>
</dbReference>
<name>A0AAV5WXR3_9BILA</name>
<dbReference type="AlphaFoldDB" id="A0AAV5WXR3"/>
<gene>
    <name evidence="2" type="ORF">PFISCL1PPCAC_27104</name>
</gene>
<feature type="domain" description="CHK kinase-like" evidence="1">
    <location>
        <begin position="134"/>
        <end position="318"/>
    </location>
</feature>
<dbReference type="SMART" id="SM00587">
    <property type="entry name" value="CHK"/>
    <property type="match status" value="1"/>
</dbReference>
<protein>
    <recommendedName>
        <fullName evidence="1">CHK kinase-like domain-containing protein</fullName>
    </recommendedName>
</protein>
<dbReference type="Gene3D" id="3.90.1200.10">
    <property type="match status" value="1"/>
</dbReference>
<evidence type="ECO:0000313" key="2">
    <source>
        <dbReference type="EMBL" id="GMT35807.1"/>
    </source>
</evidence>
<proteinExistence type="predicted"/>
<dbReference type="InterPro" id="IPR011009">
    <property type="entry name" value="Kinase-like_dom_sf"/>
</dbReference>
<reference evidence="2" key="1">
    <citation type="submission" date="2023-10" db="EMBL/GenBank/DDBJ databases">
        <title>Genome assembly of Pristionchus species.</title>
        <authorList>
            <person name="Yoshida K."/>
            <person name="Sommer R.J."/>
        </authorList>
    </citation>
    <scope>NUCLEOTIDE SEQUENCE</scope>
    <source>
        <strain evidence="2">RS5133</strain>
    </source>
</reference>